<organism evidence="2 3">
    <name type="scientific">Rangifer tarandus platyrhynchus</name>
    <name type="common">Svalbard reindeer</name>
    <dbReference type="NCBI Taxonomy" id="3082113"/>
    <lineage>
        <taxon>Eukaryota</taxon>
        <taxon>Metazoa</taxon>
        <taxon>Chordata</taxon>
        <taxon>Craniata</taxon>
        <taxon>Vertebrata</taxon>
        <taxon>Euteleostomi</taxon>
        <taxon>Mammalia</taxon>
        <taxon>Eutheria</taxon>
        <taxon>Laurasiatheria</taxon>
        <taxon>Artiodactyla</taxon>
        <taxon>Ruminantia</taxon>
        <taxon>Pecora</taxon>
        <taxon>Cervidae</taxon>
        <taxon>Odocoileinae</taxon>
        <taxon>Rangifer</taxon>
    </lineage>
</organism>
<keyword evidence="3" id="KW-1185">Reference proteome</keyword>
<feature type="region of interest" description="Disordered" evidence="1">
    <location>
        <begin position="204"/>
        <end position="234"/>
    </location>
</feature>
<evidence type="ECO:0000256" key="1">
    <source>
        <dbReference type="SAM" id="MobiDB-lite"/>
    </source>
</evidence>
<accession>A0ABN8ZZJ8</accession>
<evidence type="ECO:0000313" key="3">
    <source>
        <dbReference type="Proteomes" id="UP001176941"/>
    </source>
</evidence>
<dbReference type="Proteomes" id="UP001176941">
    <property type="component" value="Chromosome 8"/>
</dbReference>
<gene>
    <name evidence="2" type="ORF">MRATA1EN1_LOCUS27797</name>
</gene>
<sequence length="234" mass="24838">MSSRFSFWRVHAPPGRGDLRPCFPICTSTCCSSAGFGHGPWLPTSAFVPAPPSGGGGSWALGERVPRRPGAGCLERGLLLESRGKQRAGSDCILQAQEERSCALPGRKGDPEGTRGRGNRNCWGELAGAMVIRRASAFRGHWASDSSSGCGGRASQGRPWSVSRRFRGFPCLRSAARGQAWSSPGSMGLRSGAHIFTEALLSKQAHHFPGGGEDRREGAKTARAPEPESHLSSI</sequence>
<reference evidence="2" key="1">
    <citation type="submission" date="2023-04" db="EMBL/GenBank/DDBJ databases">
        <authorList>
            <consortium name="ELIXIR-Norway"/>
        </authorList>
    </citation>
    <scope>NUCLEOTIDE SEQUENCE [LARGE SCALE GENOMIC DNA]</scope>
</reference>
<name>A0ABN8ZZJ8_RANTA</name>
<feature type="compositionally biased region" description="Basic and acidic residues" evidence="1">
    <location>
        <begin position="212"/>
        <end position="234"/>
    </location>
</feature>
<dbReference type="EMBL" id="OX459944">
    <property type="protein sequence ID" value="CAI9178835.1"/>
    <property type="molecule type" value="Genomic_DNA"/>
</dbReference>
<proteinExistence type="predicted"/>
<protein>
    <submittedName>
        <fullName evidence="2">Uncharacterized protein</fullName>
    </submittedName>
</protein>
<evidence type="ECO:0000313" key="2">
    <source>
        <dbReference type="EMBL" id="CAI9178835.1"/>
    </source>
</evidence>